<evidence type="ECO:0000259" key="4">
    <source>
        <dbReference type="Pfam" id="PF01048"/>
    </source>
</evidence>
<dbReference type="Gene3D" id="3.40.50.1580">
    <property type="entry name" value="Nucleoside phosphorylase domain"/>
    <property type="match status" value="1"/>
</dbReference>
<gene>
    <name evidence="3 5" type="primary">mtnP</name>
    <name evidence="5" type="ORF">MJO52_15715</name>
</gene>
<organism evidence="5 6">
    <name type="scientific">Microbulbifer variabilis</name>
    <dbReference type="NCBI Taxonomy" id="266805"/>
    <lineage>
        <taxon>Bacteria</taxon>
        <taxon>Pseudomonadati</taxon>
        <taxon>Pseudomonadota</taxon>
        <taxon>Gammaproteobacteria</taxon>
        <taxon>Cellvibrionales</taxon>
        <taxon>Microbulbiferaceae</taxon>
        <taxon>Microbulbifer</taxon>
    </lineage>
</organism>
<dbReference type="PANTHER" id="PTHR42679:SF2">
    <property type="entry name" value="S-METHYL-5'-THIOADENOSINE PHOSPHORYLASE"/>
    <property type="match status" value="1"/>
</dbReference>
<dbReference type="SUPFAM" id="SSF53167">
    <property type="entry name" value="Purine and uridine phosphorylases"/>
    <property type="match status" value="1"/>
</dbReference>
<comment type="pathway">
    <text evidence="3">Amino-acid biosynthesis; L-methionine biosynthesis via salvage pathway; S-methyl-5-thio-alpha-D-ribose 1-phosphate from S-methyl-5'-thioadenosine (phosphorylase route): step 1/1.</text>
</comment>
<comment type="similarity">
    <text evidence="3">Belongs to the PNP/MTAP phosphorylase family. MTAP subfamily.</text>
</comment>
<dbReference type="InterPro" id="IPR010044">
    <property type="entry name" value="MTAP"/>
</dbReference>
<feature type="binding site" evidence="3">
    <location>
        <position position="190"/>
    </location>
    <ligand>
        <name>phosphate</name>
        <dbReference type="ChEBI" id="CHEBI:43474"/>
    </ligand>
</feature>
<accession>A0ABY4V9A6</accession>
<evidence type="ECO:0000256" key="2">
    <source>
        <dbReference type="ARBA" id="ARBA00022679"/>
    </source>
</evidence>
<evidence type="ECO:0000313" key="5">
    <source>
        <dbReference type="EMBL" id="USD20510.1"/>
    </source>
</evidence>
<feature type="binding site" evidence="3">
    <location>
        <begin position="54"/>
        <end position="55"/>
    </location>
    <ligand>
        <name>phosphate</name>
        <dbReference type="ChEBI" id="CHEBI:43474"/>
    </ligand>
</feature>
<dbReference type="Proteomes" id="UP001055658">
    <property type="component" value="Chromosome"/>
</dbReference>
<evidence type="ECO:0000256" key="3">
    <source>
        <dbReference type="HAMAP-Rule" id="MF_01963"/>
    </source>
</evidence>
<feature type="binding site" evidence="3">
    <location>
        <position position="12"/>
    </location>
    <ligand>
        <name>phosphate</name>
        <dbReference type="ChEBI" id="CHEBI:43474"/>
    </ligand>
</feature>
<evidence type="ECO:0000313" key="6">
    <source>
        <dbReference type="Proteomes" id="UP001055658"/>
    </source>
</evidence>
<proteinExistence type="inferred from homology"/>
<feature type="site" description="Important for substrate specificity" evidence="3">
    <location>
        <position position="226"/>
    </location>
</feature>
<dbReference type="HAMAP" id="MF_01963">
    <property type="entry name" value="MTAP"/>
    <property type="match status" value="1"/>
</dbReference>
<dbReference type="RefSeq" id="WP_252082916.1">
    <property type="nucleotide sequence ID" value="NZ_CP092418.1"/>
</dbReference>
<dbReference type="InterPro" id="IPR035994">
    <property type="entry name" value="Nucleoside_phosphorylase_sf"/>
</dbReference>
<feature type="binding site" evidence="3">
    <location>
        <begin position="213"/>
        <end position="215"/>
    </location>
    <ligand>
        <name>substrate</name>
    </ligand>
</feature>
<feature type="site" description="Important for substrate specificity" evidence="3">
    <location>
        <position position="171"/>
    </location>
</feature>
<dbReference type="PANTHER" id="PTHR42679">
    <property type="entry name" value="S-METHYL-5'-THIOADENOSINE PHOSPHORYLASE"/>
    <property type="match status" value="1"/>
</dbReference>
<dbReference type="GO" id="GO:0017061">
    <property type="term" value="F:S-methyl-5-thioadenosine phosphorylase activity"/>
    <property type="evidence" value="ECO:0007669"/>
    <property type="project" value="UniProtKB-EC"/>
</dbReference>
<reference evidence="5" key="1">
    <citation type="submission" date="2022-02" db="EMBL/GenBank/DDBJ databases">
        <title>Coral-associated bacteria.</title>
        <authorList>
            <person name="Tang K."/>
            <person name="Wang X."/>
        </authorList>
    </citation>
    <scope>NUCLEOTIDE SEQUENCE</scope>
    <source>
        <strain evidence="5">SCSIO 43006</strain>
    </source>
</reference>
<dbReference type="CDD" id="cd09010">
    <property type="entry name" value="MTAP_SsMTAPII_like_MTIP"/>
    <property type="match status" value="1"/>
</dbReference>
<dbReference type="EMBL" id="CP092418">
    <property type="protein sequence ID" value="USD20510.1"/>
    <property type="molecule type" value="Genomic_DNA"/>
</dbReference>
<comment type="catalytic activity">
    <reaction evidence="3">
        <text>S-methyl-5'-thioadenosine + phosphate = 5-(methylsulfanyl)-alpha-D-ribose 1-phosphate + adenine</text>
        <dbReference type="Rhea" id="RHEA:11852"/>
        <dbReference type="ChEBI" id="CHEBI:16708"/>
        <dbReference type="ChEBI" id="CHEBI:17509"/>
        <dbReference type="ChEBI" id="CHEBI:43474"/>
        <dbReference type="ChEBI" id="CHEBI:58533"/>
        <dbReference type="EC" id="2.4.2.28"/>
    </reaction>
</comment>
<evidence type="ECO:0000256" key="1">
    <source>
        <dbReference type="ARBA" id="ARBA00022676"/>
    </source>
</evidence>
<comment type="function">
    <text evidence="3">Catalyzes the reversible phosphorylation of S-methyl-5'-thioadenosine (MTA) to adenine and 5-methylthioribose-1-phosphate. Involved in the breakdown of MTA, a major by-product of polyamine biosynthesis. Responsible for the first step in the methionine salvage pathway after MTA has been generated from S-adenosylmethionine. Has broad substrate specificity with 6-aminopurine nucleosides as preferred substrates.</text>
</comment>
<keyword evidence="3" id="KW-0660">Purine salvage</keyword>
<name>A0ABY4V9A6_9GAMM</name>
<dbReference type="EC" id="2.4.2.28" evidence="3"/>
<dbReference type="InterPro" id="IPR000845">
    <property type="entry name" value="Nucleoside_phosphorylase_d"/>
</dbReference>
<protein>
    <recommendedName>
        <fullName evidence="3">S-methyl-5'-thioadenosine phosphorylase</fullName>
        <ecNumber evidence="3">2.4.2.28</ecNumber>
    </recommendedName>
    <alternativeName>
        <fullName evidence="3">5'-methylthioadenosine phosphorylase</fullName>
        <shortName evidence="3">MTA phosphorylase</shortName>
        <shortName evidence="3">MTAP</shortName>
    </alternativeName>
</protein>
<keyword evidence="2 3" id="KW-0808">Transferase</keyword>
<dbReference type="Pfam" id="PF01048">
    <property type="entry name" value="PNP_UDP_1"/>
    <property type="match status" value="1"/>
</dbReference>
<feature type="binding site" evidence="3">
    <location>
        <begin position="87"/>
        <end position="88"/>
    </location>
    <ligand>
        <name>phosphate</name>
        <dbReference type="ChEBI" id="CHEBI:43474"/>
    </ligand>
</feature>
<feature type="domain" description="Nucleoside phosphorylase" evidence="4">
    <location>
        <begin position="6"/>
        <end position="249"/>
    </location>
</feature>
<dbReference type="NCBIfam" id="TIGR01694">
    <property type="entry name" value="MTAP"/>
    <property type="match status" value="1"/>
</dbReference>
<keyword evidence="6" id="KW-1185">Reference proteome</keyword>
<sequence>MARALVGVIGGSGLYEMPGLTDVQEVQVETPFGPTSDPILCGKLQGIPVAFLSRHGRGHRLIPSEVPYRANIHGLRQLGVRYLLSLSAVGSLQEKVRPLDMLIPDQFIDMTHKREGTFFGGGAVAHVSMADPVCSAVADCLARAFASTQAEQPVQLHRGGSYLCIEGPQFSTRAESHWYRSMGASVIGMTNMPEAKLAREAQIAYATLAMATDYDCWHPREQAVTAEVAIANLQQNAARAQLIAAEAIRLLGMEKPDSIAHTALTSGLVTPVETMSQGQLAVIKPLLEPTQSVLEEVEH</sequence>
<keyword evidence="1 3" id="KW-0328">Glycosyltransferase</keyword>
<comment type="subunit">
    <text evidence="3">Homohexamer. Dimer of a homotrimer.</text>
</comment>
<feature type="binding site" evidence="3">
    <location>
        <position position="189"/>
    </location>
    <ligand>
        <name>substrate</name>
    </ligand>
</feature>